<dbReference type="AlphaFoldDB" id="A0A8H6CHC5"/>
<dbReference type="Proteomes" id="UP000593566">
    <property type="component" value="Unassembled WGS sequence"/>
</dbReference>
<dbReference type="EMBL" id="JACCJB010000010">
    <property type="protein sequence ID" value="KAF6223558.1"/>
    <property type="molecule type" value="Genomic_DNA"/>
</dbReference>
<protein>
    <submittedName>
        <fullName evidence="1">Uncharacterized protein</fullName>
    </submittedName>
</protein>
<gene>
    <name evidence="1" type="ORF">HO133_000401</name>
</gene>
<dbReference type="GeneID" id="59328820"/>
<keyword evidence="2" id="KW-1185">Reference proteome</keyword>
<organism evidence="1 2">
    <name type="scientific">Letharia lupina</name>
    <dbReference type="NCBI Taxonomy" id="560253"/>
    <lineage>
        <taxon>Eukaryota</taxon>
        <taxon>Fungi</taxon>
        <taxon>Dikarya</taxon>
        <taxon>Ascomycota</taxon>
        <taxon>Pezizomycotina</taxon>
        <taxon>Lecanoromycetes</taxon>
        <taxon>OSLEUM clade</taxon>
        <taxon>Lecanoromycetidae</taxon>
        <taxon>Lecanorales</taxon>
        <taxon>Lecanorineae</taxon>
        <taxon>Parmeliaceae</taxon>
        <taxon>Letharia</taxon>
    </lineage>
</organism>
<reference evidence="1 2" key="1">
    <citation type="journal article" date="2020" name="Genomics">
        <title>Complete, high-quality genomes from long-read metagenomic sequencing of two wolf lichen thalli reveals enigmatic genome architecture.</title>
        <authorList>
            <person name="McKenzie S.K."/>
            <person name="Walston R.F."/>
            <person name="Allen J.L."/>
        </authorList>
    </citation>
    <scope>NUCLEOTIDE SEQUENCE [LARGE SCALE GENOMIC DNA]</scope>
    <source>
        <strain evidence="1">WasteWater1</strain>
    </source>
</reference>
<accession>A0A8H6CHC5</accession>
<evidence type="ECO:0000313" key="2">
    <source>
        <dbReference type="Proteomes" id="UP000593566"/>
    </source>
</evidence>
<comment type="caution">
    <text evidence="1">The sequence shown here is derived from an EMBL/GenBank/DDBJ whole genome shotgun (WGS) entry which is preliminary data.</text>
</comment>
<proteinExistence type="predicted"/>
<sequence length="678" mass="76214">MECPKVKRKNQSRTYKATGVLAGEPPLIKSEKHARYNQECGQGDRSPKRTRLESSTDLIMATSQSSTTTESFSDVFPDLNDLCKRVIDVMCSLDDKLLQDYGSFIDQNFVKHELPEILSEYINVEIQNLQGKSLTAEAMQEVKCRQSLRKCIFNGAGGYQDFLTDARDHDYLNFYVGQSVDVAEPSSSKGMSNLSTQEDRPVDQLEFSSDPEIRTWPRFRQDILSRQPKTKKGSPTFEELREKVSSVIHKPFPKISPTSIQDFASRPTQIQAETFNMAAALRRSCKAIGEKCDLDVTLDQPIGSLQGSLAVIYVGLTAENSLVWPPDFGTLKNIDSSKSGQSSSICDNLDTLSVDMLNASSAKVVIPQQMQLQSQEITFRTEELNGIMQRIYIDAPELETVVHGYGFYEIAKAKDGVFEAITKARKGENVSLDSLSEAARDWLGRRGFKTTEDMNELVTIGGGSLGQSLHILYCVLRFVCSKIPQNQPLATWKRPNITFGDGPLFSKRMQLAIANLWYRKIGQEQEKLRIQIQRRRTFTPALVGEKLTQEILDDMALRTVTKEENEKEMGDLSSDTGMDMYLAESQSARIARSNEMTFPATESQLAQVGTHVQDQLLRRQIKALKAKRPDRLHQNLDAVAHLKAQGQAFETICSQFPDFSANQVRRANEFGNNIGRHR</sequence>
<name>A0A8H6CHC5_9LECA</name>
<evidence type="ECO:0000313" key="1">
    <source>
        <dbReference type="EMBL" id="KAF6223558.1"/>
    </source>
</evidence>
<dbReference type="RefSeq" id="XP_037152775.1">
    <property type="nucleotide sequence ID" value="XM_037291340.1"/>
</dbReference>